<protein>
    <submittedName>
        <fullName evidence="1">Uncharacterized protein</fullName>
    </submittedName>
</protein>
<reference evidence="1 2" key="1">
    <citation type="submission" date="2018-02" db="EMBL/GenBank/DDBJ databases">
        <title>Genomic Encyclopedia of Archaeal and Bacterial Type Strains, Phase II (KMG-II): from individual species to whole genera.</title>
        <authorList>
            <person name="Goeker M."/>
        </authorList>
    </citation>
    <scope>NUCLEOTIDE SEQUENCE [LARGE SCALE GENOMIC DNA]</scope>
    <source>
        <strain evidence="1 2">DSM 18921</strain>
    </source>
</reference>
<gene>
    <name evidence="1" type="ORF">LX70_02063</name>
</gene>
<accession>A0A2S8S8T0</accession>
<proteinExistence type="predicted"/>
<comment type="caution">
    <text evidence="1">The sequence shown here is derived from an EMBL/GenBank/DDBJ whole genome shotgun (WGS) entry which is preliminary data.</text>
</comment>
<dbReference type="Proteomes" id="UP000238338">
    <property type="component" value="Unassembled WGS sequence"/>
</dbReference>
<evidence type="ECO:0000313" key="1">
    <source>
        <dbReference type="EMBL" id="PQV57202.1"/>
    </source>
</evidence>
<organism evidence="1 2">
    <name type="scientific">Albidovulum denitrificans</name>
    <dbReference type="NCBI Taxonomy" id="404881"/>
    <lineage>
        <taxon>Bacteria</taxon>
        <taxon>Pseudomonadati</taxon>
        <taxon>Pseudomonadota</taxon>
        <taxon>Alphaproteobacteria</taxon>
        <taxon>Rhodobacterales</taxon>
        <taxon>Paracoccaceae</taxon>
        <taxon>Albidovulum</taxon>
    </lineage>
</organism>
<dbReference type="AlphaFoldDB" id="A0A2S8S8T0"/>
<dbReference type="EMBL" id="PVEP01000003">
    <property type="protein sequence ID" value="PQV57202.1"/>
    <property type="molecule type" value="Genomic_DNA"/>
</dbReference>
<name>A0A2S8S8T0_9RHOB</name>
<dbReference type="RefSeq" id="WP_211301690.1">
    <property type="nucleotide sequence ID" value="NZ_PVEP01000003.1"/>
</dbReference>
<evidence type="ECO:0000313" key="2">
    <source>
        <dbReference type="Proteomes" id="UP000238338"/>
    </source>
</evidence>
<sequence length="58" mass="6158">MNIEVLSERDAEAVILPIPAAAALPDAPLAMPTQRLEAPQALTVLRGLFGAARRTVNH</sequence>
<keyword evidence="2" id="KW-1185">Reference proteome</keyword>